<keyword evidence="2" id="KW-1185">Reference proteome</keyword>
<evidence type="ECO:0000313" key="2">
    <source>
        <dbReference type="Proteomes" id="UP001221898"/>
    </source>
</evidence>
<evidence type="ECO:0000313" key="1">
    <source>
        <dbReference type="EMBL" id="KAJ8389840.1"/>
    </source>
</evidence>
<accession>A0AAD7RTB2</accession>
<dbReference type="EMBL" id="JAINUG010000177">
    <property type="protein sequence ID" value="KAJ8389840.1"/>
    <property type="molecule type" value="Genomic_DNA"/>
</dbReference>
<proteinExistence type="predicted"/>
<reference evidence="1" key="1">
    <citation type="journal article" date="2023" name="Science">
        <title>Genome structures resolve the early diversification of teleost fishes.</title>
        <authorList>
            <person name="Parey E."/>
            <person name="Louis A."/>
            <person name="Montfort J."/>
            <person name="Bouchez O."/>
            <person name="Roques C."/>
            <person name="Iampietro C."/>
            <person name="Lluch J."/>
            <person name="Castinel A."/>
            <person name="Donnadieu C."/>
            <person name="Desvignes T."/>
            <person name="Floi Bucao C."/>
            <person name="Jouanno E."/>
            <person name="Wen M."/>
            <person name="Mejri S."/>
            <person name="Dirks R."/>
            <person name="Jansen H."/>
            <person name="Henkel C."/>
            <person name="Chen W.J."/>
            <person name="Zahm M."/>
            <person name="Cabau C."/>
            <person name="Klopp C."/>
            <person name="Thompson A.W."/>
            <person name="Robinson-Rechavi M."/>
            <person name="Braasch I."/>
            <person name="Lecointre G."/>
            <person name="Bobe J."/>
            <person name="Postlethwait J.H."/>
            <person name="Berthelot C."/>
            <person name="Roest Crollius H."/>
            <person name="Guiguen Y."/>
        </authorList>
    </citation>
    <scope>NUCLEOTIDE SEQUENCE</scope>
    <source>
        <strain evidence="1">NC1722</strain>
    </source>
</reference>
<dbReference type="AlphaFoldDB" id="A0AAD7RTB2"/>
<name>A0AAD7RTB2_9TELE</name>
<organism evidence="1 2">
    <name type="scientific">Aldrovandia affinis</name>
    <dbReference type="NCBI Taxonomy" id="143900"/>
    <lineage>
        <taxon>Eukaryota</taxon>
        <taxon>Metazoa</taxon>
        <taxon>Chordata</taxon>
        <taxon>Craniata</taxon>
        <taxon>Vertebrata</taxon>
        <taxon>Euteleostomi</taxon>
        <taxon>Actinopterygii</taxon>
        <taxon>Neopterygii</taxon>
        <taxon>Teleostei</taxon>
        <taxon>Notacanthiformes</taxon>
        <taxon>Halosauridae</taxon>
        <taxon>Aldrovandia</taxon>
    </lineage>
</organism>
<gene>
    <name evidence="1" type="ORF">AAFF_G00113090</name>
</gene>
<protein>
    <submittedName>
        <fullName evidence="1">Uncharacterized protein</fullName>
    </submittedName>
</protein>
<comment type="caution">
    <text evidence="1">The sequence shown here is derived from an EMBL/GenBank/DDBJ whole genome shotgun (WGS) entry which is preliminary data.</text>
</comment>
<sequence>MRGEHAERGEVPSLCQNLQRCLGIAHSLPLPSSQSPGKGGRAALLSNTTTPPEWAFVGGWERHFECERLCRSKTYAWVRISSRGNLVIVGLNGRGVWRHSCGPTERSNSSLSGLRHLVE</sequence>
<dbReference type="Proteomes" id="UP001221898">
    <property type="component" value="Unassembled WGS sequence"/>
</dbReference>